<dbReference type="SUPFAM" id="SSF49464">
    <property type="entry name" value="Carboxypeptidase regulatory domain-like"/>
    <property type="match status" value="1"/>
</dbReference>
<dbReference type="NCBIfam" id="TIGR04056">
    <property type="entry name" value="OMP_RagA_SusC"/>
    <property type="match status" value="1"/>
</dbReference>
<dbReference type="InterPro" id="IPR012910">
    <property type="entry name" value="Plug_dom"/>
</dbReference>
<dbReference type="PROSITE" id="PS52016">
    <property type="entry name" value="TONB_DEPENDENT_REC_3"/>
    <property type="match status" value="1"/>
</dbReference>
<keyword evidence="2 10" id="KW-0813">Transport</keyword>
<comment type="similarity">
    <text evidence="10 11">Belongs to the TonB-dependent receptor family.</text>
</comment>
<keyword evidence="8 10" id="KW-0472">Membrane</keyword>
<dbReference type="SUPFAM" id="SSF56935">
    <property type="entry name" value="Porins"/>
    <property type="match status" value="1"/>
</dbReference>
<dbReference type="Pfam" id="PF07660">
    <property type="entry name" value="STN"/>
    <property type="match status" value="1"/>
</dbReference>
<evidence type="ECO:0000259" key="14">
    <source>
        <dbReference type="Pfam" id="PF07660"/>
    </source>
</evidence>
<proteinExistence type="inferred from homology"/>
<dbReference type="RefSeq" id="WP_144913755.1">
    <property type="nucleotide sequence ID" value="NZ_VLLI01000008.1"/>
</dbReference>
<dbReference type="InterPro" id="IPR008969">
    <property type="entry name" value="CarboxyPept-like_regulatory"/>
</dbReference>
<comment type="caution">
    <text evidence="16">The sequence shown here is derived from an EMBL/GenBank/DDBJ whole genome shotgun (WGS) entry which is preliminary data.</text>
</comment>
<evidence type="ECO:0000256" key="1">
    <source>
        <dbReference type="ARBA" id="ARBA00004571"/>
    </source>
</evidence>
<dbReference type="Pfam" id="PF00593">
    <property type="entry name" value="TonB_dep_Rec_b-barrel"/>
    <property type="match status" value="1"/>
</dbReference>
<evidence type="ECO:0000256" key="3">
    <source>
        <dbReference type="ARBA" id="ARBA00022452"/>
    </source>
</evidence>
<keyword evidence="7 11" id="KW-0798">TonB box</keyword>
<evidence type="ECO:0000256" key="10">
    <source>
        <dbReference type="PROSITE-ProRule" id="PRU01360"/>
    </source>
</evidence>
<dbReference type="Gene3D" id="2.40.170.20">
    <property type="entry name" value="TonB-dependent receptor, beta-barrel domain"/>
    <property type="match status" value="1"/>
</dbReference>
<gene>
    <name evidence="16" type="ORF">JN11_02988</name>
</gene>
<dbReference type="NCBIfam" id="TIGR04057">
    <property type="entry name" value="SusC_RagA_signa"/>
    <property type="match status" value="1"/>
</dbReference>
<evidence type="ECO:0000313" key="16">
    <source>
        <dbReference type="EMBL" id="TWI98800.1"/>
    </source>
</evidence>
<name>A0A562U127_9SPHI</name>
<feature type="signal peptide" evidence="12">
    <location>
        <begin position="1"/>
        <end position="24"/>
    </location>
</feature>
<dbReference type="FunFam" id="2.60.40.1120:FF:000003">
    <property type="entry name" value="Outer membrane protein Omp121"/>
    <property type="match status" value="1"/>
</dbReference>
<dbReference type="InterPro" id="IPR037066">
    <property type="entry name" value="Plug_dom_sf"/>
</dbReference>
<evidence type="ECO:0000256" key="2">
    <source>
        <dbReference type="ARBA" id="ARBA00022448"/>
    </source>
</evidence>
<keyword evidence="3 10" id="KW-1134">Transmembrane beta strand</keyword>
<dbReference type="Gene3D" id="2.170.130.10">
    <property type="entry name" value="TonB-dependent receptor, plug domain"/>
    <property type="match status" value="1"/>
</dbReference>
<dbReference type="InterPro" id="IPR023997">
    <property type="entry name" value="TonB-dep_OMP_SusC/RagA_CS"/>
</dbReference>
<keyword evidence="4" id="KW-0410">Iron transport</keyword>
<dbReference type="InterPro" id="IPR039426">
    <property type="entry name" value="TonB-dep_rcpt-like"/>
</dbReference>
<keyword evidence="17" id="KW-1185">Reference proteome</keyword>
<dbReference type="GO" id="GO:0009279">
    <property type="term" value="C:cell outer membrane"/>
    <property type="evidence" value="ECO:0007669"/>
    <property type="project" value="UniProtKB-SubCell"/>
</dbReference>
<evidence type="ECO:0000256" key="11">
    <source>
        <dbReference type="RuleBase" id="RU003357"/>
    </source>
</evidence>
<evidence type="ECO:0000256" key="5">
    <source>
        <dbReference type="ARBA" id="ARBA00022692"/>
    </source>
</evidence>
<keyword evidence="6" id="KW-0408">Iron</keyword>
<comment type="subcellular location">
    <subcellularLocation>
        <location evidence="1 10">Cell outer membrane</location>
        <topology evidence="1 10">Multi-pass membrane protein</topology>
    </subcellularLocation>
</comment>
<dbReference type="Proteomes" id="UP000317010">
    <property type="component" value="Unassembled WGS sequence"/>
</dbReference>
<evidence type="ECO:0000313" key="17">
    <source>
        <dbReference type="Proteomes" id="UP000317010"/>
    </source>
</evidence>
<evidence type="ECO:0000256" key="6">
    <source>
        <dbReference type="ARBA" id="ARBA00023004"/>
    </source>
</evidence>
<evidence type="ECO:0000259" key="13">
    <source>
        <dbReference type="Pfam" id="PF00593"/>
    </source>
</evidence>
<dbReference type="EMBL" id="VLLI01000008">
    <property type="protein sequence ID" value="TWI98800.1"/>
    <property type="molecule type" value="Genomic_DNA"/>
</dbReference>
<sequence length="1112" mass="120731">MKINLLFLKICCIAVLLAPVGLTAQPETPADQGTTLTINVVKKPLVDVLASLSQQTGLDVHYDRNEFGSKKLVSINCKNLPVEQVLAEITDQTGLHFSLIKNKLIVTANDNSSKAFQTIHGVVKDTTGMPLIGVSVSIKGTTKGIQTDIDGKYTLDAAPGDVLTFTYIGYSTKEVTVGSETTINVVLKSNSNALNEVVVTALGLKKTSASLSYDQQTIAGKELEVAKDPSFVNSLDGKVSGLQITSSSSGAGGSTKVVLRGNKSIYGSSNVLYVVDGVPLNPLTSTQPTGVFSYGADGGDGISNINPDDIESISVLKGASASALYGSQAANGVIMITTKKGKAGKTTVTFNSNTTFDKAVLLPKLQNEYGRGDADTSNIASLNSYGARQSAGTPNLNPASYFNTGVSTINSFTLSTGTEKNQTYISYANTHADGIEPGNIFTRNNITFRNTSKALNDKMTIDLSANYIFQNTDNRPISGTYFNPLTSIYLFPRGTDFNQYKNYEYIDPVRDVYVPNWIIPYNGGGSADDLQNPYWIQNKNPTTQGLNRLLASVTAKYDFNSWLNLQGRVKLDKADQTSSQELYAGTAELFASSTGGYNYSSSGQNQVYGDLLLNANKDLSHDFSFNGTLGAIIQDNQNSSLGFGGHLGNVPNYFNVSNLLVTGTSNPFNQINKTENQTQSLLASFDFGYKKFLYLDITGRSDWSSALAYTQSDSFFYPSVGLSSILSSMFKMPDFISYSKIRVSYTDVGNSIPSFVSTPAQYTVSNAFPDLNLTKPLSTLKPEITHSFEAGMEWRFINDHITFDATYYHTNTYNQLFNVATTAASGGYKTQYINGGNVKNEGFEGSLGYNGIIGSDLRWTSNVTFSLNRNKVLALYTDNSSGTPNVINEFTFLNSFNSYQTEAVVGKPFGEIYANDFQKDASGKIILTNGLPQLINNANEFVDVGNPNPNFLLGWTNSFRYKRFDLAFTIDGRFGGEVVDMTQAYLDLYGVSQASATARDNGGVLINGTRINAQTYYNLAGGREGALAEYAYSATNIRLREASLGYTIPGTVFNNKIQNIRIAFTGRNLFFFYLKAPYDPETTLSTDNTLQGIDLFGQPSTRQLGFNISAKF</sequence>
<keyword evidence="12" id="KW-0732">Signal</keyword>
<evidence type="ECO:0000256" key="8">
    <source>
        <dbReference type="ARBA" id="ARBA00023136"/>
    </source>
</evidence>
<feature type="chain" id="PRO_5022077819" evidence="12">
    <location>
        <begin position="25"/>
        <end position="1112"/>
    </location>
</feature>
<keyword evidence="4" id="KW-0406">Ion transport</keyword>
<keyword evidence="5 10" id="KW-0812">Transmembrane</keyword>
<protein>
    <submittedName>
        <fullName evidence="16">TonB-linked SusC/RagA family outer membrane protein</fullName>
    </submittedName>
</protein>
<feature type="domain" description="Secretin/TonB short N-terminal" evidence="14">
    <location>
        <begin position="62"/>
        <end position="107"/>
    </location>
</feature>
<dbReference type="Pfam" id="PF07715">
    <property type="entry name" value="Plug"/>
    <property type="match status" value="1"/>
</dbReference>
<dbReference type="InterPro" id="IPR036942">
    <property type="entry name" value="Beta-barrel_TonB_sf"/>
</dbReference>
<feature type="domain" description="TonB-dependent receptor plug" evidence="15">
    <location>
        <begin position="214"/>
        <end position="333"/>
    </location>
</feature>
<feature type="domain" description="TonB-dependent receptor-like beta-barrel" evidence="13">
    <location>
        <begin position="494"/>
        <end position="882"/>
    </location>
</feature>
<dbReference type="AlphaFoldDB" id="A0A562U127"/>
<dbReference type="Pfam" id="PF13715">
    <property type="entry name" value="CarbopepD_reg_2"/>
    <property type="match status" value="1"/>
</dbReference>
<accession>A0A562U127</accession>
<organism evidence="16 17">
    <name type="scientific">Mucilaginibacter frigoritolerans</name>
    <dbReference type="NCBI Taxonomy" id="652788"/>
    <lineage>
        <taxon>Bacteria</taxon>
        <taxon>Pseudomonadati</taxon>
        <taxon>Bacteroidota</taxon>
        <taxon>Sphingobacteriia</taxon>
        <taxon>Sphingobacteriales</taxon>
        <taxon>Sphingobacteriaceae</taxon>
        <taxon>Mucilaginibacter</taxon>
    </lineage>
</organism>
<reference evidence="16 17" key="1">
    <citation type="submission" date="2019-07" db="EMBL/GenBank/DDBJ databases">
        <title>Genomic Encyclopedia of Archaeal and Bacterial Type Strains, Phase II (KMG-II): from individual species to whole genera.</title>
        <authorList>
            <person name="Goeker M."/>
        </authorList>
    </citation>
    <scope>NUCLEOTIDE SEQUENCE [LARGE SCALE GENOMIC DNA]</scope>
    <source>
        <strain evidence="16 17">ATCC BAA-1854</strain>
    </source>
</reference>
<evidence type="ECO:0000256" key="12">
    <source>
        <dbReference type="SAM" id="SignalP"/>
    </source>
</evidence>
<dbReference type="InterPro" id="IPR023996">
    <property type="entry name" value="TonB-dep_OMP_SusC/RagA"/>
</dbReference>
<keyword evidence="9 10" id="KW-0998">Cell outer membrane</keyword>
<evidence type="ECO:0000256" key="7">
    <source>
        <dbReference type="ARBA" id="ARBA00023077"/>
    </source>
</evidence>
<evidence type="ECO:0000256" key="9">
    <source>
        <dbReference type="ARBA" id="ARBA00023237"/>
    </source>
</evidence>
<dbReference type="InterPro" id="IPR000531">
    <property type="entry name" value="Beta-barrel_TonB"/>
</dbReference>
<dbReference type="OrthoDB" id="9768177at2"/>
<dbReference type="Gene3D" id="2.60.40.1120">
    <property type="entry name" value="Carboxypeptidase-like, regulatory domain"/>
    <property type="match status" value="1"/>
</dbReference>
<evidence type="ECO:0000256" key="4">
    <source>
        <dbReference type="ARBA" id="ARBA00022496"/>
    </source>
</evidence>
<evidence type="ECO:0000259" key="15">
    <source>
        <dbReference type="Pfam" id="PF07715"/>
    </source>
</evidence>
<dbReference type="InterPro" id="IPR011662">
    <property type="entry name" value="Secretin/TonB_short_N"/>
</dbReference>